<dbReference type="CDD" id="cd00077">
    <property type="entry name" value="HDc"/>
    <property type="match status" value="1"/>
</dbReference>
<dbReference type="RefSeq" id="WP_328775215.1">
    <property type="nucleotide sequence ID" value="NZ_CP108057.1"/>
</dbReference>
<sequence>MALSLPTPAEIRALHERHAPSPEALELVHTHCEIVWQVAEQLLARYSGDGIDRDLVRAGCLLHDIGVYRLYDANGILDHGNYIRHGILGHDILKAEGLPEEICRFCSCHTGVGLTRRDVEAQGLPLPPADYVAITPEEQIVMYADKFHSKSTPPRFHLPDTYAAYVARFGSDKADLFRLLRKTFGDPDLTALAARYGNPLR</sequence>
<protein>
    <submittedName>
        <fullName evidence="2">HD domain-containing protein</fullName>
    </submittedName>
</protein>
<gene>
    <name evidence="2" type="ORF">OHU17_03685</name>
</gene>
<dbReference type="InterPro" id="IPR003607">
    <property type="entry name" value="HD/PDEase_dom"/>
</dbReference>
<dbReference type="NCBIfam" id="TIGR00277">
    <property type="entry name" value="HDIG"/>
    <property type="match status" value="1"/>
</dbReference>
<dbReference type="SUPFAM" id="SSF109604">
    <property type="entry name" value="HD-domain/PDEase-like"/>
    <property type="match status" value="1"/>
</dbReference>
<evidence type="ECO:0000259" key="1">
    <source>
        <dbReference type="SMART" id="SM00471"/>
    </source>
</evidence>
<reference evidence="2" key="1">
    <citation type="submission" date="2022-10" db="EMBL/GenBank/DDBJ databases">
        <title>The complete genomes of actinobacterial strains from the NBC collection.</title>
        <authorList>
            <person name="Joergensen T.S."/>
            <person name="Alvarez Arevalo M."/>
            <person name="Sterndorff E.B."/>
            <person name="Faurdal D."/>
            <person name="Vuksanovic O."/>
            <person name="Mourched A.-S."/>
            <person name="Charusanti P."/>
            <person name="Shaw S."/>
            <person name="Blin K."/>
            <person name="Weber T."/>
        </authorList>
    </citation>
    <scope>NUCLEOTIDE SEQUENCE</scope>
    <source>
        <strain evidence="2">NBC_00283</strain>
    </source>
</reference>
<accession>A0ABZ1REQ0</accession>
<evidence type="ECO:0000313" key="2">
    <source>
        <dbReference type="EMBL" id="WUO44985.1"/>
    </source>
</evidence>
<dbReference type="SMART" id="SM00471">
    <property type="entry name" value="HDc"/>
    <property type="match status" value="1"/>
</dbReference>
<dbReference type="EMBL" id="CP108057">
    <property type="protein sequence ID" value="WUO44985.1"/>
    <property type="molecule type" value="Genomic_DNA"/>
</dbReference>
<proteinExistence type="predicted"/>
<organism evidence="2 3">
    <name type="scientific">Streptomyces goshikiensis</name>
    <dbReference type="NCBI Taxonomy" id="1942"/>
    <lineage>
        <taxon>Bacteria</taxon>
        <taxon>Bacillati</taxon>
        <taxon>Actinomycetota</taxon>
        <taxon>Actinomycetes</taxon>
        <taxon>Kitasatosporales</taxon>
        <taxon>Streptomycetaceae</taxon>
        <taxon>Streptomyces</taxon>
    </lineage>
</organism>
<evidence type="ECO:0000313" key="3">
    <source>
        <dbReference type="Proteomes" id="UP001432075"/>
    </source>
</evidence>
<dbReference type="Pfam" id="PF01966">
    <property type="entry name" value="HD"/>
    <property type="match status" value="1"/>
</dbReference>
<dbReference type="InterPro" id="IPR006674">
    <property type="entry name" value="HD_domain"/>
</dbReference>
<dbReference type="Proteomes" id="UP001432075">
    <property type="component" value="Chromosome"/>
</dbReference>
<feature type="domain" description="HD/PDEase" evidence="1">
    <location>
        <begin position="24"/>
        <end position="159"/>
    </location>
</feature>
<dbReference type="Gene3D" id="1.10.3210.10">
    <property type="entry name" value="Hypothetical protein af1432"/>
    <property type="match status" value="1"/>
</dbReference>
<name>A0ABZ1REQ0_9ACTN</name>
<keyword evidence="3" id="KW-1185">Reference proteome</keyword>
<dbReference type="InterPro" id="IPR006675">
    <property type="entry name" value="HDIG_dom"/>
</dbReference>